<organism evidence="2 3">
    <name type="scientific">Haloquadratum walsbyi J07HQW2</name>
    <dbReference type="NCBI Taxonomy" id="1238425"/>
    <lineage>
        <taxon>Archaea</taxon>
        <taxon>Methanobacteriati</taxon>
        <taxon>Methanobacteriota</taxon>
        <taxon>Stenosarchaea group</taxon>
        <taxon>Halobacteria</taxon>
        <taxon>Halobacteriales</taxon>
        <taxon>Haloferacaceae</taxon>
        <taxon>Haloquadratum</taxon>
    </lineage>
</organism>
<dbReference type="RefSeq" id="WP_021054383.1">
    <property type="nucleotide sequence ID" value="NZ_KE356561.1"/>
</dbReference>
<reference evidence="2 3" key="1">
    <citation type="journal article" date="2013" name="PLoS ONE">
        <title>Assembly-driven community genomics of a hypersaline microbial ecosystem.</title>
        <authorList>
            <person name="Podell S."/>
            <person name="Ugalde J.A."/>
            <person name="Narasingarao P."/>
            <person name="Banfield J.F."/>
            <person name="Heidelberg K.B."/>
            <person name="Allen E.E."/>
        </authorList>
    </citation>
    <scope>NUCLEOTIDE SEQUENCE [LARGE SCALE GENOMIC DNA]</scope>
    <source>
        <strain evidence="3">J07HQW2</strain>
    </source>
</reference>
<proteinExistence type="predicted"/>
<feature type="region of interest" description="Disordered" evidence="1">
    <location>
        <begin position="85"/>
        <end position="115"/>
    </location>
</feature>
<dbReference type="HOGENOM" id="CLU_129110_0_0_2"/>
<protein>
    <recommendedName>
        <fullName evidence="4">Transposase</fullName>
    </recommendedName>
</protein>
<evidence type="ECO:0000256" key="1">
    <source>
        <dbReference type="SAM" id="MobiDB-lite"/>
    </source>
</evidence>
<dbReference type="EMBL" id="KE356561">
    <property type="protein sequence ID" value="ERG94892.1"/>
    <property type="molecule type" value="Genomic_DNA"/>
</dbReference>
<accession>U1PME5</accession>
<sequence>MKTETTGDWYVSLSLSVEVEDKRVPEKTPAEELESDDCVGIDLGLAWLGVLNYLHTSDGDGDGVSVDGLDWTGLESRLADQYERLEREQRKLSRKQTRPVRPTGKNTEAEAEAGC</sequence>
<dbReference type="Proteomes" id="UP000030710">
    <property type="component" value="Unassembled WGS sequence"/>
</dbReference>
<dbReference type="AlphaFoldDB" id="U1PME5"/>
<evidence type="ECO:0000313" key="2">
    <source>
        <dbReference type="EMBL" id="ERG94892.1"/>
    </source>
</evidence>
<evidence type="ECO:0008006" key="4">
    <source>
        <dbReference type="Google" id="ProtNLM"/>
    </source>
</evidence>
<evidence type="ECO:0000313" key="3">
    <source>
        <dbReference type="Proteomes" id="UP000030710"/>
    </source>
</evidence>
<gene>
    <name evidence="2" type="ORF">J07HQW2_01334</name>
</gene>
<dbReference type="eggNOG" id="arCOG00684">
    <property type="taxonomic scope" value="Archaea"/>
</dbReference>
<name>U1PME5_9EURY</name>